<organism evidence="2 3">
    <name type="scientific">Micromonospora haikouensis</name>
    <dbReference type="NCBI Taxonomy" id="686309"/>
    <lineage>
        <taxon>Bacteria</taxon>
        <taxon>Bacillati</taxon>
        <taxon>Actinomycetota</taxon>
        <taxon>Actinomycetes</taxon>
        <taxon>Micromonosporales</taxon>
        <taxon>Micromonosporaceae</taxon>
        <taxon>Micromonospora</taxon>
    </lineage>
</organism>
<evidence type="ECO:0000259" key="1">
    <source>
        <dbReference type="Pfam" id="PF12728"/>
    </source>
</evidence>
<dbReference type="InterPro" id="IPR009061">
    <property type="entry name" value="DNA-bd_dom_put_sf"/>
</dbReference>
<name>A0A1C4UIJ8_9ACTN</name>
<gene>
    <name evidence="2" type="ORF">GA0070558_103277</name>
</gene>
<dbReference type="Pfam" id="PF12728">
    <property type="entry name" value="HTH_17"/>
    <property type="match status" value="1"/>
</dbReference>
<dbReference type="EMBL" id="FMCW01000003">
    <property type="protein sequence ID" value="SCE71523.1"/>
    <property type="molecule type" value="Genomic_DNA"/>
</dbReference>
<accession>A0A1C4UIJ8</accession>
<evidence type="ECO:0000313" key="2">
    <source>
        <dbReference type="EMBL" id="SCE71523.1"/>
    </source>
</evidence>
<dbReference type="SUPFAM" id="SSF46955">
    <property type="entry name" value="Putative DNA-binding domain"/>
    <property type="match status" value="1"/>
</dbReference>
<proteinExistence type="predicted"/>
<dbReference type="InterPro" id="IPR010093">
    <property type="entry name" value="SinI_DNA-bd"/>
</dbReference>
<dbReference type="Proteomes" id="UP000199375">
    <property type="component" value="Unassembled WGS sequence"/>
</dbReference>
<evidence type="ECO:0000313" key="3">
    <source>
        <dbReference type="Proteomes" id="UP000199375"/>
    </source>
</evidence>
<dbReference type="AlphaFoldDB" id="A0A1C4UIJ8"/>
<dbReference type="GO" id="GO:0003677">
    <property type="term" value="F:DNA binding"/>
    <property type="evidence" value="ECO:0007669"/>
    <property type="project" value="InterPro"/>
</dbReference>
<dbReference type="RefSeq" id="WP_091276160.1">
    <property type="nucleotide sequence ID" value="NZ_FMCW01000003.1"/>
</dbReference>
<reference evidence="2 3" key="1">
    <citation type="submission" date="2016-06" db="EMBL/GenBank/DDBJ databases">
        <authorList>
            <person name="Kjaerup R.B."/>
            <person name="Dalgaard T.S."/>
            <person name="Juul-Madsen H.R."/>
        </authorList>
    </citation>
    <scope>NUCLEOTIDE SEQUENCE [LARGE SCALE GENOMIC DNA]</scope>
    <source>
        <strain evidence="2 3">DSM 45626</strain>
    </source>
</reference>
<protein>
    <submittedName>
        <fullName evidence="2">DNA binding domain-containing protein, excisionase family</fullName>
    </submittedName>
</protein>
<feature type="domain" description="Helix-turn-helix" evidence="1">
    <location>
        <begin position="18"/>
        <end position="67"/>
    </location>
</feature>
<dbReference type="NCBIfam" id="TIGR01764">
    <property type="entry name" value="excise"/>
    <property type="match status" value="1"/>
</dbReference>
<dbReference type="InterPro" id="IPR041657">
    <property type="entry name" value="HTH_17"/>
</dbReference>
<sequence>MAKRTTRHTPVLELPAELLTIEEAASRIGMSVRYVRRAVAERQIAFHRLGRSIRIDPADLAAFVRAGRVEPMTAETVWRGLRSVA</sequence>